<protein>
    <submittedName>
        <fullName evidence="1">Glycosyltransferase involved in cell wall biosynthesis</fullName>
    </submittedName>
</protein>
<proteinExistence type="predicted"/>
<comment type="caution">
    <text evidence="1">The sequence shown here is derived from an EMBL/GenBank/DDBJ whole genome shotgun (WGS) entry which is preliminary data.</text>
</comment>
<dbReference type="Proteomes" id="UP000770785">
    <property type="component" value="Unassembled WGS sequence"/>
</dbReference>
<sequence length="368" mass="40817">MTIALVGNIIFTLAISRRGLVERLLLENYGVVIVAPEDGNANAFDGLDVRFRPVKKLRRSGLNPIADWQYLRELRTIFLEEHVTVALLFNIKPVIYGSLACRGTSTQPLSTITGAGNVFLKPEPLRSVLVQLYRLALLNNKIVLTQNQDDRSEMLRAGVLREHRTQTINGAGVNLESFPPRPLPAEPHFVFIGRLLKDKGITEFMAAAGMLSSSVDYPVRFTVVGGFDDQNVEVIGRDLFSRWKREGNVAFVGHQRDVRPYLAAATCVVLPSYREGMPRALLEGAATGRPLLATDVPGCREVVRDGENGYLVEARNSEALFAGMQLILSKSPEALLAMGNTSRKLVVEHFDEREINRRYLAIIANLLP</sequence>
<accession>A0ABX0XAP6</accession>
<dbReference type="SUPFAM" id="SSF53756">
    <property type="entry name" value="UDP-Glycosyltransferase/glycogen phosphorylase"/>
    <property type="match status" value="1"/>
</dbReference>
<organism evidence="1 2">
    <name type="scientific">Neolewinella antarctica</name>
    <dbReference type="NCBI Taxonomy" id="442734"/>
    <lineage>
        <taxon>Bacteria</taxon>
        <taxon>Pseudomonadati</taxon>
        <taxon>Bacteroidota</taxon>
        <taxon>Saprospiria</taxon>
        <taxon>Saprospirales</taxon>
        <taxon>Lewinellaceae</taxon>
        <taxon>Neolewinella</taxon>
    </lineage>
</organism>
<dbReference type="RefSeq" id="WP_168036891.1">
    <property type="nucleotide sequence ID" value="NZ_JAATJH010000002.1"/>
</dbReference>
<evidence type="ECO:0000313" key="2">
    <source>
        <dbReference type="Proteomes" id="UP000770785"/>
    </source>
</evidence>
<dbReference type="Gene3D" id="3.40.50.2000">
    <property type="entry name" value="Glycogen Phosphorylase B"/>
    <property type="match status" value="2"/>
</dbReference>
<dbReference type="CDD" id="cd03808">
    <property type="entry name" value="GT4_CapM-like"/>
    <property type="match status" value="1"/>
</dbReference>
<gene>
    <name evidence="1" type="ORF">GGR27_001634</name>
</gene>
<dbReference type="Pfam" id="PF13692">
    <property type="entry name" value="Glyco_trans_1_4"/>
    <property type="match status" value="1"/>
</dbReference>
<dbReference type="PANTHER" id="PTHR12526:SF638">
    <property type="entry name" value="SPORE COAT PROTEIN SA"/>
    <property type="match status" value="1"/>
</dbReference>
<reference evidence="1 2" key="1">
    <citation type="submission" date="2020-03" db="EMBL/GenBank/DDBJ databases">
        <title>Genomic Encyclopedia of Type Strains, Phase IV (KMG-IV): sequencing the most valuable type-strain genomes for metagenomic binning, comparative biology and taxonomic classification.</title>
        <authorList>
            <person name="Goeker M."/>
        </authorList>
    </citation>
    <scope>NUCLEOTIDE SEQUENCE [LARGE SCALE GENOMIC DNA]</scope>
    <source>
        <strain evidence="1 2">DSM 105096</strain>
    </source>
</reference>
<dbReference type="PANTHER" id="PTHR12526">
    <property type="entry name" value="GLYCOSYLTRANSFERASE"/>
    <property type="match status" value="1"/>
</dbReference>
<keyword evidence="2" id="KW-1185">Reference proteome</keyword>
<dbReference type="EMBL" id="JAATJH010000002">
    <property type="protein sequence ID" value="NJC26135.1"/>
    <property type="molecule type" value="Genomic_DNA"/>
</dbReference>
<evidence type="ECO:0000313" key="1">
    <source>
        <dbReference type="EMBL" id="NJC26135.1"/>
    </source>
</evidence>
<name>A0ABX0XAP6_9BACT</name>